<feature type="region of interest" description="Disordered" evidence="1">
    <location>
        <begin position="1"/>
        <end position="33"/>
    </location>
</feature>
<dbReference type="GO" id="GO:0016791">
    <property type="term" value="F:phosphatase activity"/>
    <property type="evidence" value="ECO:0007669"/>
    <property type="project" value="UniProtKB-ARBA"/>
</dbReference>
<proteinExistence type="predicted"/>
<dbReference type="OrthoDB" id="414418at2759"/>
<dbReference type="PANTHER" id="PTHR16469:SF3">
    <property type="entry name" value="O-FUCOSYLTRANSFERASE FAMILY PROTEIN"/>
    <property type="match status" value="1"/>
</dbReference>
<dbReference type="InterPro" id="IPR013078">
    <property type="entry name" value="His_Pase_superF_clade-1"/>
</dbReference>
<keyword evidence="3" id="KW-1185">Reference proteome</keyword>
<dbReference type="InterPro" id="IPR051710">
    <property type="entry name" value="Phosphatase_SH3-domain"/>
</dbReference>
<dbReference type="GeneID" id="172710"/>
<dbReference type="WormBase" id="F53B6.7">
    <property type="protein sequence ID" value="CE32430"/>
    <property type="gene ID" value="WBGene00009962"/>
</dbReference>
<protein>
    <submittedName>
        <fullName evidence="2">O-fucosyltransferase family protein</fullName>
    </submittedName>
</protein>
<dbReference type="Bgee" id="WBGene00009962">
    <property type="expression patterns" value="Expressed in germ line (C elegans) and 2 other cell types or tissues"/>
</dbReference>
<dbReference type="InterPro" id="IPR029033">
    <property type="entry name" value="His_PPase_superfam"/>
</dbReference>
<evidence type="ECO:0000313" key="2">
    <source>
        <dbReference type="EMBL" id="CAB03118.2"/>
    </source>
</evidence>
<dbReference type="eggNOG" id="KOG3734">
    <property type="taxonomic scope" value="Eukaryota"/>
</dbReference>
<feature type="compositionally biased region" description="Polar residues" evidence="1">
    <location>
        <begin position="1"/>
        <end position="12"/>
    </location>
</feature>
<dbReference type="STRING" id="6239.F53B6.7.1"/>
<dbReference type="InParanoid" id="Q9XVN0"/>
<dbReference type="CTD" id="172710"/>
<dbReference type="HOGENOM" id="CLU_076431_0_0_1"/>
<dbReference type="SUPFAM" id="SSF53254">
    <property type="entry name" value="Phosphoglycerate mutase-like"/>
    <property type="match status" value="1"/>
</dbReference>
<dbReference type="PANTHER" id="PTHR16469">
    <property type="entry name" value="UBIQUITIN-ASSOCIATED AND SH3 DOMAIN-CONTAINING BA-RELATED"/>
    <property type="match status" value="1"/>
</dbReference>
<dbReference type="SMR" id="Q9XVN0"/>
<dbReference type="UCSC" id="F53B6.7">
    <property type="organism name" value="c. elegans"/>
</dbReference>
<dbReference type="OMA" id="SPELRCI"/>
<dbReference type="RefSeq" id="NP_492409.2">
    <property type="nucleotide sequence ID" value="NM_060008.4"/>
</dbReference>
<dbReference type="PaxDb" id="6239-F53B6.7"/>
<dbReference type="Proteomes" id="UP000001940">
    <property type="component" value="Chromosome I"/>
</dbReference>
<dbReference type="AGR" id="WB:WBGene00009962"/>
<accession>Q9XVN0</accession>
<evidence type="ECO:0000313" key="4">
    <source>
        <dbReference type="WormBase" id="F53B6.7"/>
    </source>
</evidence>
<name>Q9XVN0_CAEEL</name>
<dbReference type="KEGG" id="cel:CELE_F53B6.7"/>
<reference evidence="2 3" key="1">
    <citation type="journal article" date="1998" name="Science">
        <title>Genome sequence of the nematode C. elegans: a platform for investigating biology.</title>
        <authorList>
            <consortium name="The C. elegans sequencing consortium"/>
            <person name="Sulson J.E."/>
            <person name="Waterston R."/>
        </authorList>
    </citation>
    <scope>NUCLEOTIDE SEQUENCE [LARGE SCALE GENOMIC DNA]</scope>
    <source>
        <strain evidence="2 3">Bristol N2</strain>
    </source>
</reference>
<dbReference type="AlphaFoldDB" id="Q9XVN0"/>
<evidence type="ECO:0000256" key="1">
    <source>
        <dbReference type="SAM" id="MobiDB-lite"/>
    </source>
</evidence>
<gene>
    <name evidence="2" type="ORF">CELE_F53B6.7</name>
    <name evidence="2 4" type="ORF">F53B6.7</name>
</gene>
<feature type="compositionally biased region" description="Low complexity" evidence="1">
    <location>
        <begin position="19"/>
        <end position="28"/>
    </location>
</feature>
<dbReference type="PIR" id="T22542">
    <property type="entry name" value="T22542"/>
</dbReference>
<evidence type="ECO:0000313" key="3">
    <source>
        <dbReference type="Proteomes" id="UP000001940"/>
    </source>
</evidence>
<dbReference type="Gene3D" id="3.40.50.1240">
    <property type="entry name" value="Phosphoglycerate mutase-like"/>
    <property type="match status" value="1"/>
</dbReference>
<dbReference type="PhylomeDB" id="Q9XVN0"/>
<dbReference type="Pfam" id="PF00300">
    <property type="entry name" value="His_Phos_1"/>
    <property type="match status" value="1"/>
</dbReference>
<organism evidence="2 3">
    <name type="scientific">Caenorhabditis elegans</name>
    <dbReference type="NCBI Taxonomy" id="6239"/>
    <lineage>
        <taxon>Eukaryota</taxon>
        <taxon>Metazoa</taxon>
        <taxon>Ecdysozoa</taxon>
        <taxon>Nematoda</taxon>
        <taxon>Chromadorea</taxon>
        <taxon>Rhabditida</taxon>
        <taxon>Rhabditina</taxon>
        <taxon>Rhabditomorpha</taxon>
        <taxon>Rhabditoidea</taxon>
        <taxon>Rhabditidae</taxon>
        <taxon>Peloderinae</taxon>
        <taxon>Caenorhabditis</taxon>
    </lineage>
</organism>
<dbReference type="EMBL" id="BX284601">
    <property type="protein sequence ID" value="CAB03118.2"/>
    <property type="molecule type" value="Genomic_DNA"/>
</dbReference>
<sequence length="316" mass="35824">MSSAPLKSTAESGNRRDSTSSIGASTYSSEEKPNAGEKFLTELAHIDQPGRELTIVAMSHAESMGLIFPNWVRVCYRRGPMEYHPYDMNMPPKLVPRPPLHYKFDPPLTERGQIVSETYGRGLLNAGIRPFEVFCSPDMKSVQTAAFLIKGLGLSYTTINIDPALLSYRQMLPTNFQEMLLSPKAFFNMGYPINIQYLPSQGFIRAENIEDYNLRIQAFFKKNIAKIEQKQVVVISDNVMVDLTRNEHVETVDDILQCIKKPTCQMNFISLKKGEAQIMDSPILPLTKSLYLVKPFYWTDVPLQLSVPNHPELNQN</sequence>